<keyword evidence="3 6" id="KW-0489">Methyltransferase</keyword>
<proteinExistence type="inferred from homology"/>
<keyword evidence="4 7" id="KW-0808">Transferase</keyword>
<comment type="function">
    <text evidence="1 6">Exhibits S-adenosyl-L-methionine-dependent methyltransferase activity.</text>
</comment>
<evidence type="ECO:0000313" key="7">
    <source>
        <dbReference type="EMBL" id="GAT13536.1"/>
    </source>
</evidence>
<evidence type="ECO:0000256" key="1">
    <source>
        <dbReference type="ARBA" id="ARBA00003907"/>
    </source>
</evidence>
<dbReference type="GO" id="GO:0032259">
    <property type="term" value="P:methylation"/>
    <property type="evidence" value="ECO:0007669"/>
    <property type="project" value="UniProtKB-KW"/>
</dbReference>
<dbReference type="PANTHER" id="PTHR43619">
    <property type="entry name" value="S-ADENOSYL-L-METHIONINE-DEPENDENT METHYLTRANSFERASE YKTD-RELATED"/>
    <property type="match status" value="1"/>
</dbReference>
<dbReference type="EC" id="2.1.1.-" evidence="6"/>
<keyword evidence="5 6" id="KW-0949">S-adenosyl-L-methionine</keyword>
<dbReference type="Pfam" id="PF04072">
    <property type="entry name" value="LCM"/>
    <property type="match status" value="1"/>
</dbReference>
<evidence type="ECO:0000256" key="2">
    <source>
        <dbReference type="ARBA" id="ARBA00008138"/>
    </source>
</evidence>
<dbReference type="FunFam" id="3.40.50.150:FF:000152">
    <property type="entry name" value="S-adenosyl-L-methionine-dependent methyltransferase"/>
    <property type="match status" value="1"/>
</dbReference>
<dbReference type="SUPFAM" id="SSF53335">
    <property type="entry name" value="S-adenosyl-L-methionine-dependent methyltransferases"/>
    <property type="match status" value="1"/>
</dbReference>
<dbReference type="AlphaFoldDB" id="A0A124E7T0"/>
<dbReference type="GO" id="GO:0008168">
    <property type="term" value="F:methyltransferase activity"/>
    <property type="evidence" value="ECO:0007669"/>
    <property type="project" value="UniProtKB-UniRule"/>
</dbReference>
<reference evidence="7 8" key="1">
    <citation type="journal article" date="2016" name="Genome Announc.">
        <title>Draft Genome Sequences of Five Rapidly Growing Mycobacterium Species, M. thermoresistibile, M. fortuitum subsp. acetamidolyticum, M. canariasense, M. brisbanense, and M. novocastrense.</title>
        <authorList>
            <person name="Katahira K."/>
            <person name="Ogura Y."/>
            <person name="Gotoh Y."/>
            <person name="Hayashi T."/>
        </authorList>
    </citation>
    <scope>NUCLEOTIDE SEQUENCE [LARGE SCALE GENOMIC DNA]</scope>
    <source>
        <strain evidence="7 8">JCM6362</strain>
    </source>
</reference>
<dbReference type="STRING" id="1797.RMCT_0507"/>
<dbReference type="InterPro" id="IPR007213">
    <property type="entry name" value="Ppm1/Ppm2/Tcmp"/>
</dbReference>
<name>A0A124E7T0_MYCTH</name>
<protein>
    <recommendedName>
        <fullName evidence="6">S-adenosyl-L-methionine-dependent methyltransferase</fullName>
        <ecNumber evidence="6">2.1.1.-</ecNumber>
    </recommendedName>
</protein>
<comment type="caution">
    <text evidence="7">The sequence shown here is derived from an EMBL/GenBank/DDBJ whole genome shotgun (WGS) entry which is preliminary data.</text>
</comment>
<evidence type="ECO:0000256" key="6">
    <source>
        <dbReference type="RuleBase" id="RU362030"/>
    </source>
</evidence>
<dbReference type="OrthoDB" id="9806164at2"/>
<dbReference type="NCBIfam" id="TIGR00027">
    <property type="entry name" value="mthyl_TIGR00027"/>
    <property type="match status" value="1"/>
</dbReference>
<evidence type="ECO:0000256" key="4">
    <source>
        <dbReference type="ARBA" id="ARBA00022679"/>
    </source>
</evidence>
<gene>
    <name evidence="7" type="ORF">RMCT_0507</name>
</gene>
<dbReference type="Gene3D" id="3.40.50.150">
    <property type="entry name" value="Vaccinia Virus protein VP39"/>
    <property type="match status" value="1"/>
</dbReference>
<organism evidence="7 8">
    <name type="scientific">Mycolicibacterium thermoresistibile</name>
    <name type="common">Mycobacterium thermoresistibile</name>
    <dbReference type="NCBI Taxonomy" id="1797"/>
    <lineage>
        <taxon>Bacteria</taxon>
        <taxon>Bacillati</taxon>
        <taxon>Actinomycetota</taxon>
        <taxon>Actinomycetes</taxon>
        <taxon>Mycobacteriales</taxon>
        <taxon>Mycobacteriaceae</taxon>
        <taxon>Mycolicibacterium</taxon>
    </lineage>
</organism>
<dbReference type="RefSeq" id="WP_003925911.1">
    <property type="nucleotide sequence ID" value="NZ_BCTB01000003.1"/>
</dbReference>
<dbReference type="EMBL" id="BCTB01000003">
    <property type="protein sequence ID" value="GAT13536.1"/>
    <property type="molecule type" value="Genomic_DNA"/>
</dbReference>
<dbReference type="Proteomes" id="UP000069654">
    <property type="component" value="Unassembled WGS sequence"/>
</dbReference>
<evidence type="ECO:0000256" key="5">
    <source>
        <dbReference type="ARBA" id="ARBA00022691"/>
    </source>
</evidence>
<evidence type="ECO:0000256" key="3">
    <source>
        <dbReference type="ARBA" id="ARBA00022603"/>
    </source>
</evidence>
<evidence type="ECO:0000313" key="8">
    <source>
        <dbReference type="Proteomes" id="UP000069654"/>
    </source>
</evidence>
<reference evidence="8" key="2">
    <citation type="submission" date="2016-02" db="EMBL/GenBank/DDBJ databases">
        <title>Draft genome sequence of five rapidly growing Mycobacterium species.</title>
        <authorList>
            <person name="Katahira K."/>
            <person name="Gotou Y."/>
            <person name="Iida K."/>
            <person name="Ogura Y."/>
            <person name="Hayashi T."/>
        </authorList>
    </citation>
    <scope>NUCLEOTIDE SEQUENCE [LARGE SCALE GENOMIC DNA]</scope>
    <source>
        <strain evidence="8">JCM6362</strain>
    </source>
</reference>
<comment type="similarity">
    <text evidence="2 6">Belongs to the UPF0677 family.</text>
</comment>
<dbReference type="InterPro" id="IPR011610">
    <property type="entry name" value="SAM_mthyl_Trfase_ML2640-like"/>
</dbReference>
<dbReference type="OMA" id="FFIKMMD"/>
<dbReference type="PANTHER" id="PTHR43619:SF2">
    <property type="entry name" value="S-ADENOSYL-L-METHIONINE-DEPENDENT METHYLTRANSFERASES SUPERFAMILY PROTEIN"/>
    <property type="match status" value="1"/>
</dbReference>
<sequence>MTRADDDSWDLASSVGATATMVAAGRAVASRDPKELINDPFAAPLVRAVGIDFFTRIADGELTVADLDPQSAPRVQANIDEVAVRTRFFDDHFAAATARGIRQAVILAAGLDARAYRLRWPDGTVVYEIDQPRVIEFKTRTLARLGAEPTAERRTVAADLRHDWPAALTAAGFDPAAPTAWIAEGLLIYLPPDAQDRLFDDIDALSAPGSAVATEYVPALRDFDPDKARAATAEFRRHGLDLDMPSLIYHGERHHPAQYLTAEGWQMAEVSRSDLFVRYGLPAPDPDPDDPLGEIIYVSGDKP</sequence>
<accession>A0A124E7T0</accession>
<dbReference type="InterPro" id="IPR029063">
    <property type="entry name" value="SAM-dependent_MTases_sf"/>
</dbReference>